<reference evidence="2 3" key="1">
    <citation type="submission" date="2020-09" db="EMBL/GenBank/DDBJ databases">
        <title>De no assembly of potato wild relative species, Solanum commersonii.</title>
        <authorList>
            <person name="Cho K."/>
        </authorList>
    </citation>
    <scope>NUCLEOTIDE SEQUENCE [LARGE SCALE GENOMIC DNA]</scope>
    <source>
        <strain evidence="2">LZ3.2</strain>
        <tissue evidence="2">Leaf</tissue>
    </source>
</reference>
<accession>A0A9J5ZPJ9</accession>
<evidence type="ECO:0000313" key="2">
    <source>
        <dbReference type="EMBL" id="KAG5614125.1"/>
    </source>
</evidence>
<evidence type="ECO:0000259" key="1">
    <source>
        <dbReference type="Pfam" id="PF08268"/>
    </source>
</evidence>
<keyword evidence="3" id="KW-1185">Reference proteome</keyword>
<organism evidence="2 3">
    <name type="scientific">Solanum commersonii</name>
    <name type="common">Commerson's wild potato</name>
    <name type="synonym">Commerson's nightshade</name>
    <dbReference type="NCBI Taxonomy" id="4109"/>
    <lineage>
        <taxon>Eukaryota</taxon>
        <taxon>Viridiplantae</taxon>
        <taxon>Streptophyta</taxon>
        <taxon>Embryophyta</taxon>
        <taxon>Tracheophyta</taxon>
        <taxon>Spermatophyta</taxon>
        <taxon>Magnoliopsida</taxon>
        <taxon>eudicotyledons</taxon>
        <taxon>Gunneridae</taxon>
        <taxon>Pentapetalae</taxon>
        <taxon>asterids</taxon>
        <taxon>lamiids</taxon>
        <taxon>Solanales</taxon>
        <taxon>Solanaceae</taxon>
        <taxon>Solanoideae</taxon>
        <taxon>Solaneae</taxon>
        <taxon>Solanum</taxon>
    </lineage>
</organism>
<evidence type="ECO:0000313" key="3">
    <source>
        <dbReference type="Proteomes" id="UP000824120"/>
    </source>
</evidence>
<name>A0A9J5ZPJ9_SOLCO</name>
<comment type="caution">
    <text evidence="2">The sequence shown here is derived from an EMBL/GenBank/DDBJ whole genome shotgun (WGS) entry which is preliminary data.</text>
</comment>
<gene>
    <name evidence="2" type="ORF">H5410_013949</name>
</gene>
<dbReference type="EMBL" id="JACXVP010000003">
    <property type="protein sequence ID" value="KAG5614125.1"/>
    <property type="molecule type" value="Genomic_DNA"/>
</dbReference>
<dbReference type="NCBIfam" id="TIGR01640">
    <property type="entry name" value="F_box_assoc_1"/>
    <property type="match status" value="1"/>
</dbReference>
<feature type="domain" description="F-box associated beta-propeller type 3" evidence="1">
    <location>
        <begin position="87"/>
        <end position="221"/>
    </location>
</feature>
<protein>
    <recommendedName>
        <fullName evidence="1">F-box associated beta-propeller type 3 domain-containing protein</fullName>
    </recommendedName>
</protein>
<dbReference type="InterPro" id="IPR017451">
    <property type="entry name" value="F-box-assoc_interact_dom"/>
</dbReference>
<dbReference type="Proteomes" id="UP000824120">
    <property type="component" value="Chromosome 3"/>
</dbReference>
<dbReference type="PANTHER" id="PTHR31111">
    <property type="entry name" value="BNAA05G37150D PROTEIN-RELATED"/>
    <property type="match status" value="1"/>
</dbReference>
<dbReference type="OrthoDB" id="1243645at2759"/>
<dbReference type="Pfam" id="PF08268">
    <property type="entry name" value="FBA_3"/>
    <property type="match status" value="1"/>
</dbReference>
<dbReference type="PANTHER" id="PTHR31111:SF138">
    <property type="entry name" value="F-BOX ASSOCIATED DOMAIN-CONTAINING PROTEIN"/>
    <property type="match status" value="1"/>
</dbReference>
<proteinExistence type="predicted"/>
<dbReference type="AlphaFoldDB" id="A0A9J5ZPJ9"/>
<dbReference type="InterPro" id="IPR013187">
    <property type="entry name" value="F-box-assoc_dom_typ3"/>
</dbReference>
<sequence length="231" mass="27219">MATTPLSSNREKKMKSTKIKSISLDIIFEIFSLFLVKSLILSESNFVDLHHCRSMTRPNGRKYHVHQSKEFYTLELKEDEIGSFIRIDENLHIFCEHDHTYYHPICVNGLFCVWKDTQHVVICNASTREVRFLPSLDENIHIYQNYNFYFYSIGYTRNWISTLDTNESWRETQSVDCFMSRKRVCFNGVIYILSYEYLSFKLKIVAFDVGVETFTILTCPYGSLIIIMTTS</sequence>